<proteinExistence type="predicted"/>
<evidence type="ECO:0000256" key="1">
    <source>
        <dbReference type="SAM" id="MobiDB-lite"/>
    </source>
</evidence>
<feature type="compositionally biased region" description="Low complexity" evidence="1">
    <location>
        <begin position="79"/>
        <end position="97"/>
    </location>
</feature>
<keyword evidence="3" id="KW-1185">Reference proteome</keyword>
<organism evidence="2 3">
    <name type="scientific">Protopolystoma xenopodis</name>
    <dbReference type="NCBI Taxonomy" id="117903"/>
    <lineage>
        <taxon>Eukaryota</taxon>
        <taxon>Metazoa</taxon>
        <taxon>Spiralia</taxon>
        <taxon>Lophotrochozoa</taxon>
        <taxon>Platyhelminthes</taxon>
        <taxon>Monogenea</taxon>
        <taxon>Polyopisthocotylea</taxon>
        <taxon>Polystomatidea</taxon>
        <taxon>Polystomatidae</taxon>
        <taxon>Protopolystoma</taxon>
    </lineage>
</organism>
<name>A0A448X4A4_9PLAT</name>
<dbReference type="EMBL" id="CAAALY010089051">
    <property type="protein sequence ID" value="VEL27686.1"/>
    <property type="molecule type" value="Genomic_DNA"/>
</dbReference>
<gene>
    <name evidence="2" type="ORF">PXEA_LOCUS21126</name>
</gene>
<accession>A0A448X4A4</accession>
<evidence type="ECO:0000313" key="3">
    <source>
        <dbReference type="Proteomes" id="UP000784294"/>
    </source>
</evidence>
<comment type="caution">
    <text evidence="2">The sequence shown here is derived from an EMBL/GenBank/DDBJ whole genome shotgun (WGS) entry which is preliminary data.</text>
</comment>
<evidence type="ECO:0000313" key="2">
    <source>
        <dbReference type="EMBL" id="VEL27686.1"/>
    </source>
</evidence>
<dbReference type="AlphaFoldDB" id="A0A448X4A4"/>
<protein>
    <submittedName>
        <fullName evidence="2">Uncharacterized protein</fullName>
    </submittedName>
</protein>
<sequence>MLIPEQTVPANIPEETYSTARSTSRFGELMTGLADKDHLQRLGTPESPLMPAVSCPAYTHPPSGSFSHSNPLGQAYTYSLSSSSSSSSPPSCSSTSSFPALGQMNPTELVHPLSTSGPCGNQTMLLASQSSLPVLFPSSEAGTGAGSFSCYSLKFDGPQHHSSPSAPAAGNYSLMLHPAHQVALLS</sequence>
<reference evidence="2" key="1">
    <citation type="submission" date="2018-11" db="EMBL/GenBank/DDBJ databases">
        <authorList>
            <consortium name="Pathogen Informatics"/>
        </authorList>
    </citation>
    <scope>NUCLEOTIDE SEQUENCE</scope>
</reference>
<feature type="region of interest" description="Disordered" evidence="1">
    <location>
        <begin position="78"/>
        <end position="100"/>
    </location>
</feature>
<dbReference type="Proteomes" id="UP000784294">
    <property type="component" value="Unassembled WGS sequence"/>
</dbReference>